<evidence type="ECO:0000313" key="4">
    <source>
        <dbReference type="EMBL" id="PTB42432.1"/>
    </source>
</evidence>
<keyword evidence="2" id="KW-0732">Signal</keyword>
<dbReference type="OrthoDB" id="3565018at2759"/>
<reference evidence="4 5" key="1">
    <citation type="submission" date="2016-07" db="EMBL/GenBank/DDBJ databases">
        <title>Multiple horizontal gene transfer events from other fungi enriched the ability of initially mycotrophic Trichoderma (Ascomycota) to feed on dead plant biomass.</title>
        <authorList>
            <consortium name="DOE Joint Genome Institute"/>
            <person name="Aerts A."/>
            <person name="Atanasova L."/>
            <person name="Chenthamara K."/>
            <person name="Zhang J."/>
            <person name="Grujic M."/>
            <person name="Henrissat B."/>
            <person name="Kuo A."/>
            <person name="Salamov A."/>
            <person name="Lipzen A."/>
            <person name="Labutti K."/>
            <person name="Barry K."/>
            <person name="Miao Y."/>
            <person name="Rahimi M.J."/>
            <person name="Shen Q."/>
            <person name="Grigoriev I.V."/>
            <person name="Kubicek C.P."/>
            <person name="Druzhinina I.S."/>
        </authorList>
    </citation>
    <scope>NUCLEOTIDE SEQUENCE [LARGE SCALE GENOMIC DNA]</scope>
    <source>
        <strain evidence="4 5">CBS 433.97</strain>
    </source>
</reference>
<feature type="chain" id="PRO_5015430818" description="DUF7580 domain-containing protein" evidence="2">
    <location>
        <begin position="23"/>
        <end position="581"/>
    </location>
</feature>
<accession>A0A2T3ZCB6</accession>
<evidence type="ECO:0000256" key="1">
    <source>
        <dbReference type="SAM" id="Coils"/>
    </source>
</evidence>
<evidence type="ECO:0000313" key="5">
    <source>
        <dbReference type="Proteomes" id="UP000240493"/>
    </source>
</evidence>
<name>A0A2T3ZCB6_TRIA4</name>
<gene>
    <name evidence="4" type="ORF">M441DRAFT_191122</name>
</gene>
<feature type="signal peptide" evidence="2">
    <location>
        <begin position="1"/>
        <end position="22"/>
    </location>
</feature>
<dbReference type="InterPro" id="IPR056002">
    <property type="entry name" value="DUF7580"/>
</dbReference>
<dbReference type="Proteomes" id="UP000240493">
    <property type="component" value="Unassembled WGS sequence"/>
</dbReference>
<dbReference type="AlphaFoldDB" id="A0A2T3ZCB6"/>
<dbReference type="PANTHER" id="PTHR35186:SF4">
    <property type="entry name" value="PRION-INHIBITION AND PROPAGATION HELO DOMAIN-CONTAINING PROTEIN"/>
    <property type="match status" value="1"/>
</dbReference>
<sequence>MSGSGFEIAGIVLRAFPLAIHALEICRDTANQVGLFLQIKLEYKRWRDELEYHKLLFTKNLRQLLLPLVLDDDKIGELLLMPGGDCWREKSVAELFEKRLGDSYGLYMQYIQGMGKTMDEINRELAIDSEWARKMLDSSQKASDSQFKLREFLSRQFHKFKLSSNGVVRKRLFEELQEYNDRLERLLRANDEDMHLLIDRSSRHQSDKIDITICNFWKKAKSVFLALASAWTCQCQQHGANLLLQHRITSKAEFDITLTGFISSIYECHRVRISEGKDNVLNESISLLDSVPSRQPNHKQRRPTKSALRIKSAIKTLIGSSKTQTSVTLVHAEKKPVIPTYNKIVNLCASLKMSETPCYGYLEGEECRYHIFDISRYNSDIARSVTLDQLLRGDVPQLLTRSKRYKISLILASTFLQLLDSPWLSAFPKRSDIVFFNNNDGDAAFFRLDQPHISRDFNTSNVASTDSSSENMFNFTEALDHLGIMLLELCFGRIMEDQPWGKEPSAGANDQEKKGLNILAAREWQCHVNEEAGGDYAEAVSWCLGGNRIAPQERWRQEMLRRVIQPLHRCHEYLSNGGIEI</sequence>
<dbReference type="EMBL" id="KZ679260">
    <property type="protein sequence ID" value="PTB42432.1"/>
    <property type="molecule type" value="Genomic_DNA"/>
</dbReference>
<dbReference type="Pfam" id="PF24476">
    <property type="entry name" value="DUF7580"/>
    <property type="match status" value="1"/>
</dbReference>
<dbReference type="STRING" id="1042311.A0A2T3ZCB6"/>
<keyword evidence="5" id="KW-1185">Reference proteome</keyword>
<feature type="coiled-coil region" evidence="1">
    <location>
        <begin position="169"/>
        <end position="196"/>
    </location>
</feature>
<protein>
    <recommendedName>
        <fullName evidence="3">DUF7580 domain-containing protein</fullName>
    </recommendedName>
</protein>
<evidence type="ECO:0000256" key="2">
    <source>
        <dbReference type="SAM" id="SignalP"/>
    </source>
</evidence>
<evidence type="ECO:0000259" key="3">
    <source>
        <dbReference type="Pfam" id="PF24476"/>
    </source>
</evidence>
<proteinExistence type="predicted"/>
<organism evidence="4 5">
    <name type="scientific">Trichoderma asperellum (strain ATCC 204424 / CBS 433.97 / NBRC 101777)</name>
    <dbReference type="NCBI Taxonomy" id="1042311"/>
    <lineage>
        <taxon>Eukaryota</taxon>
        <taxon>Fungi</taxon>
        <taxon>Dikarya</taxon>
        <taxon>Ascomycota</taxon>
        <taxon>Pezizomycotina</taxon>
        <taxon>Sordariomycetes</taxon>
        <taxon>Hypocreomycetidae</taxon>
        <taxon>Hypocreales</taxon>
        <taxon>Hypocreaceae</taxon>
        <taxon>Trichoderma</taxon>
    </lineage>
</organism>
<feature type="domain" description="DUF7580" evidence="3">
    <location>
        <begin position="214"/>
        <end position="562"/>
    </location>
</feature>
<keyword evidence="1" id="KW-0175">Coiled coil</keyword>
<dbReference type="PANTHER" id="PTHR35186">
    <property type="entry name" value="ANK_REP_REGION DOMAIN-CONTAINING PROTEIN"/>
    <property type="match status" value="1"/>
</dbReference>